<evidence type="ECO:0000256" key="1">
    <source>
        <dbReference type="ARBA" id="ARBA00005417"/>
    </source>
</evidence>
<dbReference type="Gene3D" id="3.40.50.300">
    <property type="entry name" value="P-loop containing nucleotide triphosphate hydrolases"/>
    <property type="match status" value="1"/>
</dbReference>
<dbReference type="GO" id="GO:0015807">
    <property type="term" value="P:L-amino acid transport"/>
    <property type="evidence" value="ECO:0007669"/>
    <property type="project" value="TreeGrafter"/>
</dbReference>
<keyword evidence="5" id="KW-0029">Amino-acid transport</keyword>
<reference evidence="7 8" key="1">
    <citation type="submission" date="2015-07" db="EMBL/GenBank/DDBJ databases">
        <title>Draft Genome Sequence of Komagataeibacter intermedius Strain AF2, Isolated from Kombucha Tea.</title>
        <authorList>
            <person name="Santos R.A."/>
            <person name="Berretta A.A."/>
            <person name="Barud H.S."/>
            <person name="Ribeiro S.J."/>
            <person name="Gonzalez-Garcia L.N."/>
            <person name="Zucchi T.D."/>
            <person name="Goldman G.H."/>
            <person name="Riano-Pachon D.M."/>
        </authorList>
    </citation>
    <scope>NUCLEOTIDE SEQUENCE [LARGE SCALE GENOMIC DNA]</scope>
    <source>
        <strain evidence="7 8">AF2</strain>
    </source>
</reference>
<comment type="similarity">
    <text evidence="1">Belongs to the ABC transporter superfamily.</text>
</comment>
<evidence type="ECO:0000259" key="6">
    <source>
        <dbReference type="PROSITE" id="PS50893"/>
    </source>
</evidence>
<proteinExistence type="inferred from homology"/>
<comment type="caution">
    <text evidence="7">The sequence shown here is derived from an EMBL/GenBank/DDBJ whole genome shotgun (WGS) entry which is preliminary data.</text>
</comment>
<dbReference type="InterPro" id="IPR003439">
    <property type="entry name" value="ABC_transporter-like_ATP-bd"/>
</dbReference>
<dbReference type="InterPro" id="IPR052156">
    <property type="entry name" value="BCAA_Transport_ATP-bd_LivF"/>
</dbReference>
<evidence type="ECO:0000313" key="8">
    <source>
        <dbReference type="Proteomes" id="UP000031553"/>
    </source>
</evidence>
<evidence type="ECO:0000256" key="4">
    <source>
        <dbReference type="ARBA" id="ARBA00022840"/>
    </source>
</evidence>
<protein>
    <submittedName>
        <fullName evidence="7">Amino acid ABC transporter ATPase</fullName>
    </submittedName>
</protein>
<dbReference type="PROSITE" id="PS50893">
    <property type="entry name" value="ABC_TRANSPORTER_2"/>
    <property type="match status" value="1"/>
</dbReference>
<dbReference type="InterPro" id="IPR017871">
    <property type="entry name" value="ABC_transporter-like_CS"/>
</dbReference>
<accession>A0A0N1F8T5</accession>
<keyword evidence="3" id="KW-0547">Nucleotide-binding</keyword>
<dbReference type="PANTHER" id="PTHR43820:SF4">
    <property type="entry name" value="HIGH-AFFINITY BRANCHED-CHAIN AMINO ACID TRANSPORT ATP-BINDING PROTEIN LIVF"/>
    <property type="match status" value="1"/>
</dbReference>
<dbReference type="InterPro" id="IPR003593">
    <property type="entry name" value="AAA+_ATPase"/>
</dbReference>
<organism evidence="7 8">
    <name type="scientific">Komagataeibacter intermedius AF2</name>
    <dbReference type="NCBI Taxonomy" id="1458464"/>
    <lineage>
        <taxon>Bacteria</taxon>
        <taxon>Pseudomonadati</taxon>
        <taxon>Pseudomonadota</taxon>
        <taxon>Alphaproteobacteria</taxon>
        <taxon>Acetobacterales</taxon>
        <taxon>Acetobacteraceae</taxon>
        <taxon>Komagataeibacter</taxon>
    </lineage>
</organism>
<keyword evidence="4" id="KW-0067">ATP-binding</keyword>
<dbReference type="GO" id="GO:0016887">
    <property type="term" value="F:ATP hydrolysis activity"/>
    <property type="evidence" value="ECO:0007669"/>
    <property type="project" value="InterPro"/>
</dbReference>
<feature type="domain" description="ABC transporter" evidence="6">
    <location>
        <begin position="1"/>
        <end position="236"/>
    </location>
</feature>
<dbReference type="Proteomes" id="UP000031553">
    <property type="component" value="Unassembled WGS sequence"/>
</dbReference>
<dbReference type="GO" id="GO:0005524">
    <property type="term" value="F:ATP binding"/>
    <property type="evidence" value="ECO:0007669"/>
    <property type="project" value="UniProtKB-KW"/>
</dbReference>
<dbReference type="PROSITE" id="PS00211">
    <property type="entry name" value="ABC_TRANSPORTER_1"/>
    <property type="match status" value="1"/>
</dbReference>
<dbReference type="Pfam" id="PF00005">
    <property type="entry name" value="ABC_tran"/>
    <property type="match status" value="1"/>
</dbReference>
<keyword evidence="2" id="KW-0813">Transport</keyword>
<evidence type="ECO:0000256" key="2">
    <source>
        <dbReference type="ARBA" id="ARBA00022448"/>
    </source>
</evidence>
<dbReference type="GO" id="GO:0015658">
    <property type="term" value="F:branched-chain amino acid transmembrane transporter activity"/>
    <property type="evidence" value="ECO:0007669"/>
    <property type="project" value="TreeGrafter"/>
</dbReference>
<evidence type="ECO:0000256" key="3">
    <source>
        <dbReference type="ARBA" id="ARBA00022741"/>
    </source>
</evidence>
<dbReference type="EMBL" id="JUFX02000191">
    <property type="protein sequence ID" value="KPH86830.1"/>
    <property type="molecule type" value="Genomic_DNA"/>
</dbReference>
<name>A0A0N1F8T5_9PROT</name>
<dbReference type="RefSeq" id="WP_039735328.1">
    <property type="nucleotide sequence ID" value="NZ_JUFX02000191.1"/>
</dbReference>
<gene>
    <name evidence="7" type="ORF">GLUCOINTEAF2_0202536</name>
</gene>
<evidence type="ECO:0000313" key="7">
    <source>
        <dbReference type="EMBL" id="KPH86830.1"/>
    </source>
</evidence>
<dbReference type="CDD" id="cd03224">
    <property type="entry name" value="ABC_TM1139_LivF_branched"/>
    <property type="match status" value="1"/>
</dbReference>
<dbReference type="SMART" id="SM00382">
    <property type="entry name" value="AAA"/>
    <property type="match status" value="1"/>
</dbReference>
<evidence type="ECO:0000256" key="5">
    <source>
        <dbReference type="ARBA" id="ARBA00022970"/>
    </source>
</evidence>
<dbReference type="AlphaFoldDB" id="A0A0N1F8T5"/>
<dbReference type="SUPFAM" id="SSF52540">
    <property type="entry name" value="P-loop containing nucleoside triphosphate hydrolases"/>
    <property type="match status" value="1"/>
</dbReference>
<sequence length="239" mass="25816">MTLLDVSGLCVRYGRIEALHDVGLQVREGEIATVLGANGAGKSTLLRTVLGAVRPDAGEITFAQQAITTLSIMQRVACGIVLVPEGRRIAISMTIEENLLLGAHRRSDRQVVRMEIDNLYDRFPNLAARRHGLAAGLSGGEQQMLAIGRAMLARPRLLMLDEPSLGLSPLFVQRLFDLIVEINRNGTTILLVEQNTAQALRVATCATVLELGRVVMSGDAATLTNHPYLQAAYLGHGQT</sequence>
<dbReference type="InterPro" id="IPR027417">
    <property type="entry name" value="P-loop_NTPase"/>
</dbReference>
<dbReference type="OrthoDB" id="9775250at2"/>
<dbReference type="PANTHER" id="PTHR43820">
    <property type="entry name" value="HIGH-AFFINITY BRANCHED-CHAIN AMINO ACID TRANSPORT ATP-BINDING PROTEIN LIVF"/>
    <property type="match status" value="1"/>
</dbReference>